<dbReference type="EMBL" id="VYZN01000054">
    <property type="protein sequence ID" value="KAE9526500.1"/>
    <property type="molecule type" value="Genomic_DNA"/>
</dbReference>
<keyword evidence="3" id="KW-1185">Reference proteome</keyword>
<protein>
    <recommendedName>
        <fullName evidence="1">MULE transposase domain-containing protein</fullName>
    </recommendedName>
</protein>
<feature type="domain" description="MULE transposase" evidence="1">
    <location>
        <begin position="55"/>
        <end position="125"/>
    </location>
</feature>
<dbReference type="Pfam" id="PF10551">
    <property type="entry name" value="MULE"/>
    <property type="match status" value="1"/>
</dbReference>
<evidence type="ECO:0000313" key="3">
    <source>
        <dbReference type="Proteomes" id="UP000475862"/>
    </source>
</evidence>
<dbReference type="OrthoDB" id="6585925at2759"/>
<name>A0A6G0T5U5_APHGL</name>
<gene>
    <name evidence="2" type="ORF">AGLY_013148</name>
</gene>
<dbReference type="Proteomes" id="UP000475862">
    <property type="component" value="Unassembled WGS sequence"/>
</dbReference>
<dbReference type="InterPro" id="IPR018289">
    <property type="entry name" value="MULE_transposase_dom"/>
</dbReference>
<sequence length="252" mass="29436">MRHELCAAENTAMVSDDIGNILVSMYRQRRKLLPTTPQSLEDAFNQFTFSCRCCARYLHLIYCLLPSKTSNCYESMWKYIQKLCEKYNLEFSPKILLVDFEKAAHDGFLAVFPNSKIKCCKFHLGQSLFRKIQILGLRNEYMKNSEIRIWLKSFFGLAFLPCTEVSDAFADLMSITPEDQTILKFSDYVLETYIYSSIFPPKIWAEIPDNEVIRTTNAAELYHRHLKDQFYLAHCSVHIVIDVLLKLQSETY</sequence>
<evidence type="ECO:0000313" key="2">
    <source>
        <dbReference type="EMBL" id="KAE9526500.1"/>
    </source>
</evidence>
<comment type="caution">
    <text evidence="2">The sequence shown here is derived from an EMBL/GenBank/DDBJ whole genome shotgun (WGS) entry which is preliminary data.</text>
</comment>
<accession>A0A6G0T5U5</accession>
<reference evidence="2 3" key="1">
    <citation type="submission" date="2019-08" db="EMBL/GenBank/DDBJ databases">
        <title>The genome of the soybean aphid Biotype 1, its phylome, world population structure and adaptation to the North American continent.</title>
        <authorList>
            <person name="Giordano R."/>
            <person name="Donthu R.K."/>
            <person name="Hernandez A.G."/>
            <person name="Wright C.L."/>
            <person name="Zimin A.V."/>
        </authorList>
    </citation>
    <scope>NUCLEOTIDE SEQUENCE [LARGE SCALE GENOMIC DNA]</scope>
    <source>
        <tissue evidence="2">Whole aphids</tissue>
    </source>
</reference>
<organism evidence="2 3">
    <name type="scientific">Aphis glycines</name>
    <name type="common">Soybean aphid</name>
    <dbReference type="NCBI Taxonomy" id="307491"/>
    <lineage>
        <taxon>Eukaryota</taxon>
        <taxon>Metazoa</taxon>
        <taxon>Ecdysozoa</taxon>
        <taxon>Arthropoda</taxon>
        <taxon>Hexapoda</taxon>
        <taxon>Insecta</taxon>
        <taxon>Pterygota</taxon>
        <taxon>Neoptera</taxon>
        <taxon>Paraneoptera</taxon>
        <taxon>Hemiptera</taxon>
        <taxon>Sternorrhyncha</taxon>
        <taxon>Aphidomorpha</taxon>
        <taxon>Aphidoidea</taxon>
        <taxon>Aphididae</taxon>
        <taxon>Aphidini</taxon>
        <taxon>Aphis</taxon>
        <taxon>Aphis</taxon>
    </lineage>
</organism>
<proteinExistence type="predicted"/>
<dbReference type="AlphaFoldDB" id="A0A6G0T5U5"/>
<evidence type="ECO:0000259" key="1">
    <source>
        <dbReference type="Pfam" id="PF10551"/>
    </source>
</evidence>